<protein>
    <recommendedName>
        <fullName evidence="3">Nucleoside 2-deoxyribosyltransferase</fullName>
    </recommendedName>
</protein>
<evidence type="ECO:0000313" key="2">
    <source>
        <dbReference type="Proteomes" id="UP000184221"/>
    </source>
</evidence>
<dbReference type="AlphaFoldDB" id="A0A1M5XHV7"/>
<dbReference type="Proteomes" id="UP000184221">
    <property type="component" value="Unassembled WGS sequence"/>
</dbReference>
<evidence type="ECO:0000313" key="1">
    <source>
        <dbReference type="EMBL" id="SHH99104.1"/>
    </source>
</evidence>
<evidence type="ECO:0008006" key="3">
    <source>
        <dbReference type="Google" id="ProtNLM"/>
    </source>
</evidence>
<accession>A0A1M5XHV7</accession>
<keyword evidence="2" id="KW-1185">Reference proteome</keyword>
<reference evidence="1 2" key="1">
    <citation type="submission" date="2016-11" db="EMBL/GenBank/DDBJ databases">
        <authorList>
            <person name="Jaros S."/>
            <person name="Januszkiewicz K."/>
            <person name="Wedrychowicz H."/>
        </authorList>
    </citation>
    <scope>NUCLEOTIDE SEQUENCE [LARGE SCALE GENOMIC DNA]</scope>
    <source>
        <strain evidence="1 2">DSM 29431</strain>
    </source>
</reference>
<sequence length="200" mass="21887">MTANKPPARTLMMLDQEAFQNAATAAGLQFKVFLAGPYIESTGKKPGRGAKNKAKRLRYALYHRLSDFGWVVTMGEYKNLINAANPLLGARNNAASAELLHAKHSTDAIVMLPSSPGSFLELGAFSLHADVCLKMLIIIDKKHEADDPNYLNTGPIPAAQKKGAKVAFIDYDDHDQCWAIVEEFVIDQGHRVAENKLLAP</sequence>
<dbReference type="OrthoDB" id="230260at2"/>
<gene>
    <name evidence="1" type="ORF">SAMN05443551_3955</name>
</gene>
<dbReference type="STRING" id="996342.SAMN05443551_3955"/>
<name>A0A1M5XHV7_9RHOB</name>
<proteinExistence type="predicted"/>
<dbReference type="EMBL" id="FQXC01000006">
    <property type="protein sequence ID" value="SHH99104.1"/>
    <property type="molecule type" value="Genomic_DNA"/>
</dbReference>
<dbReference type="RefSeq" id="WP_072779808.1">
    <property type="nucleotide sequence ID" value="NZ_FQXC01000006.1"/>
</dbReference>
<organism evidence="1 2">
    <name type="scientific">Marivita hallyeonensis</name>
    <dbReference type="NCBI Taxonomy" id="996342"/>
    <lineage>
        <taxon>Bacteria</taxon>
        <taxon>Pseudomonadati</taxon>
        <taxon>Pseudomonadota</taxon>
        <taxon>Alphaproteobacteria</taxon>
        <taxon>Rhodobacterales</taxon>
        <taxon>Roseobacteraceae</taxon>
        <taxon>Marivita</taxon>
    </lineage>
</organism>